<dbReference type="Proteomes" id="UP000317484">
    <property type="component" value="Unassembled WGS sequence"/>
</dbReference>
<protein>
    <recommendedName>
        <fullName evidence="3">GAF domain-containing protein</fullName>
    </recommendedName>
</protein>
<dbReference type="SUPFAM" id="SSF55781">
    <property type="entry name" value="GAF domain-like"/>
    <property type="match status" value="1"/>
</dbReference>
<dbReference type="EMBL" id="FXTJ01000004">
    <property type="protein sequence ID" value="SMO77913.1"/>
    <property type="molecule type" value="Genomic_DNA"/>
</dbReference>
<sequence>MTDCDPALVRLQEELADVGTMAAGLTRRAEEVLGALGRILSFDAGWLAVRDPERRRHVPLATTGPAEPLHRYFRSPGADAELEHLGLNRLQDPVLASELPAPLPEISAWGEYLLPAGFRGGVAGALFASTGRHVGFLSLLAEDPACPGPAGRRVLAGVTKVIADDLDRAQEIAATARIVRAAAAGVVLTRGGDVLPLPGLPDDRLLARHSPVLTAAADELSAGGSHTAFLAPVAGPDGERLARVTALECALPDLDHLSAAVLLSSPGDLRGLTPLDLRVLGHLVVGTTQVPALAAALHVDPGTAVEALRRARVALDAPDLPAAATRALRTGLRIPPALGRPAGTGLR</sequence>
<evidence type="ECO:0008006" key="3">
    <source>
        <dbReference type="Google" id="ProtNLM"/>
    </source>
</evidence>
<reference evidence="1 2" key="1">
    <citation type="submission" date="2017-05" db="EMBL/GenBank/DDBJ databases">
        <authorList>
            <person name="Varghese N."/>
            <person name="Submissions S."/>
        </authorList>
    </citation>
    <scope>NUCLEOTIDE SEQUENCE [LARGE SCALE GENOMIC DNA]</scope>
    <source>
        <strain evidence="1 2">DSM 46834</strain>
    </source>
</reference>
<accession>A0A521E1S5</accession>
<name>A0A521E1S5_9ACTN</name>
<gene>
    <name evidence="1" type="ORF">SAMN06273567_104141</name>
</gene>
<dbReference type="AlphaFoldDB" id="A0A521E1S5"/>
<proteinExistence type="predicted"/>
<evidence type="ECO:0000313" key="1">
    <source>
        <dbReference type="EMBL" id="SMO77913.1"/>
    </source>
</evidence>
<dbReference type="RefSeq" id="WP_142458754.1">
    <property type="nucleotide sequence ID" value="NZ_FXTJ01000004.1"/>
</dbReference>
<keyword evidence="2" id="KW-1185">Reference proteome</keyword>
<organism evidence="1 2">
    <name type="scientific">Geodermatophilus aquaeductus</name>
    <dbReference type="NCBI Taxonomy" id="1564161"/>
    <lineage>
        <taxon>Bacteria</taxon>
        <taxon>Bacillati</taxon>
        <taxon>Actinomycetota</taxon>
        <taxon>Actinomycetes</taxon>
        <taxon>Geodermatophilales</taxon>
        <taxon>Geodermatophilaceae</taxon>
        <taxon>Geodermatophilus</taxon>
    </lineage>
</organism>
<evidence type="ECO:0000313" key="2">
    <source>
        <dbReference type="Proteomes" id="UP000317484"/>
    </source>
</evidence>